<accession>A0ABD1Q4F2</accession>
<dbReference type="Proteomes" id="UP001604336">
    <property type="component" value="Unassembled WGS sequence"/>
</dbReference>
<protein>
    <submittedName>
        <fullName evidence="1">H/ACA ribonucleoprotein complex non-core subunit NAF1</fullName>
    </submittedName>
</protein>
<evidence type="ECO:0000313" key="1">
    <source>
        <dbReference type="EMBL" id="KAL2471077.1"/>
    </source>
</evidence>
<name>A0ABD1Q4F2_9LAMI</name>
<comment type="caution">
    <text evidence="1">The sequence shown here is derived from an EMBL/GenBank/DDBJ whole genome shotgun (WGS) entry which is preliminary data.</text>
</comment>
<gene>
    <name evidence="1" type="ORF">Adt_39213</name>
</gene>
<dbReference type="EMBL" id="JBFOLK010000012">
    <property type="protein sequence ID" value="KAL2471077.1"/>
    <property type="molecule type" value="Genomic_DNA"/>
</dbReference>
<dbReference type="AlphaFoldDB" id="A0ABD1Q4F2"/>
<proteinExistence type="predicted"/>
<keyword evidence="2" id="KW-1185">Reference proteome</keyword>
<keyword evidence="1" id="KW-0687">Ribonucleoprotein</keyword>
<reference evidence="2" key="1">
    <citation type="submission" date="2024-07" db="EMBL/GenBank/DDBJ databases">
        <title>Two chromosome-level genome assemblies of Korean endemic species Abeliophyllum distichum and Forsythia ovata (Oleaceae).</title>
        <authorList>
            <person name="Jang H."/>
        </authorList>
    </citation>
    <scope>NUCLEOTIDE SEQUENCE [LARGE SCALE GENOMIC DNA]</scope>
</reference>
<evidence type="ECO:0000313" key="2">
    <source>
        <dbReference type="Proteomes" id="UP001604336"/>
    </source>
</evidence>
<sequence length="104" mass="11483">MTQSLEQSKRIKKKFKNRSRNWNYDLVAMGKASAKDNKPQIDHDQHLVHPTVEASVDQGSGLAGGHAMVPPFAPRAQAPSFYPPNGNWINGFPCQQPQSMGLPT</sequence>
<organism evidence="1 2">
    <name type="scientific">Abeliophyllum distichum</name>
    <dbReference type="NCBI Taxonomy" id="126358"/>
    <lineage>
        <taxon>Eukaryota</taxon>
        <taxon>Viridiplantae</taxon>
        <taxon>Streptophyta</taxon>
        <taxon>Embryophyta</taxon>
        <taxon>Tracheophyta</taxon>
        <taxon>Spermatophyta</taxon>
        <taxon>Magnoliopsida</taxon>
        <taxon>eudicotyledons</taxon>
        <taxon>Gunneridae</taxon>
        <taxon>Pentapetalae</taxon>
        <taxon>asterids</taxon>
        <taxon>lamiids</taxon>
        <taxon>Lamiales</taxon>
        <taxon>Oleaceae</taxon>
        <taxon>Forsythieae</taxon>
        <taxon>Abeliophyllum</taxon>
    </lineage>
</organism>
<dbReference type="GO" id="GO:1990904">
    <property type="term" value="C:ribonucleoprotein complex"/>
    <property type="evidence" value="ECO:0007669"/>
    <property type="project" value="UniProtKB-KW"/>
</dbReference>